<dbReference type="AlphaFoldDB" id="A0A0F7F765"/>
<feature type="signal peptide" evidence="1">
    <location>
        <begin position="1"/>
        <end position="26"/>
    </location>
</feature>
<protein>
    <recommendedName>
        <fullName evidence="4">DUF4352 domain-containing protein</fullName>
    </recommendedName>
</protein>
<feature type="chain" id="PRO_5039177029" description="DUF4352 domain-containing protein" evidence="1">
    <location>
        <begin position="27"/>
        <end position="208"/>
    </location>
</feature>
<accession>A0A0F7F765</accession>
<evidence type="ECO:0000256" key="1">
    <source>
        <dbReference type="SAM" id="SignalP"/>
    </source>
</evidence>
<dbReference type="PATRIC" id="fig|1333534.5.peg.660"/>
<dbReference type="HOGENOM" id="CLU_1298753_0_0_9"/>
<sequence length="208" mass="23403">MKKTILNVSTVALLLTQMFSVGGASAKAVDTAAPRVATTVTAKATAPVMTDNLFKYGLKKDVELPVTVTAGGLSYTLEKIMIYDINSKEAVTLRKTYKYGSQSGLVANPKYFVWTKITVKNNSKKTVDNISGEKWTLSFRGLYSLDPVRNFSRMEKTNDQSALNWMELKPGQQLTTYQAFMYAKDFQYFVIRLFYDGQFAEKYVVEDL</sequence>
<organism evidence="2 3">
    <name type="scientific">Paenibacillus durus ATCC 35681</name>
    <dbReference type="NCBI Taxonomy" id="1333534"/>
    <lineage>
        <taxon>Bacteria</taxon>
        <taxon>Bacillati</taxon>
        <taxon>Bacillota</taxon>
        <taxon>Bacilli</taxon>
        <taxon>Bacillales</taxon>
        <taxon>Paenibacillaceae</taxon>
        <taxon>Paenibacillus</taxon>
    </lineage>
</organism>
<reference evidence="2 3" key="2">
    <citation type="journal article" date="2016" name="Genome Announc.">
        <title>Genome Sequence of a Gram-Positive Diazotroph, Paenibacillus durus Type Strain ATCC 35681.</title>
        <authorList>
            <person name="Halim M.A."/>
            <person name="Rahman A.Y."/>
            <person name="Sim K.S."/>
            <person name="Yam H.C."/>
            <person name="Rahim A.A."/>
            <person name="Ghazali A.H."/>
            <person name="Najimudin N."/>
        </authorList>
    </citation>
    <scope>NUCLEOTIDE SEQUENCE [LARGE SCALE GENOMIC DNA]</scope>
    <source>
        <strain evidence="2 3">ATCC 35681</strain>
    </source>
</reference>
<dbReference type="EMBL" id="CP011114">
    <property type="protein sequence ID" value="AKG33689.1"/>
    <property type="molecule type" value="Genomic_DNA"/>
</dbReference>
<proteinExistence type="predicted"/>
<evidence type="ECO:0008006" key="4">
    <source>
        <dbReference type="Google" id="ProtNLM"/>
    </source>
</evidence>
<gene>
    <name evidence="2" type="ORF">VK70_03060</name>
</gene>
<name>A0A0F7F765_PAEDU</name>
<dbReference type="Proteomes" id="UP000034189">
    <property type="component" value="Chromosome"/>
</dbReference>
<evidence type="ECO:0000313" key="2">
    <source>
        <dbReference type="EMBL" id="AKG33689.1"/>
    </source>
</evidence>
<keyword evidence="1" id="KW-0732">Signal</keyword>
<evidence type="ECO:0000313" key="3">
    <source>
        <dbReference type="Proteomes" id="UP000034189"/>
    </source>
</evidence>
<reference evidence="2 3" key="1">
    <citation type="submission" date="2015-03" db="EMBL/GenBank/DDBJ databases">
        <authorList>
            <person name="Abdul Halim M."/>
        </authorList>
    </citation>
    <scope>NUCLEOTIDE SEQUENCE [LARGE SCALE GENOMIC DNA]</scope>
    <source>
        <strain evidence="2 3">ATCC 35681</strain>
    </source>
</reference>